<feature type="region of interest" description="Disordered" evidence="1">
    <location>
        <begin position="436"/>
        <end position="465"/>
    </location>
</feature>
<dbReference type="NCBIfam" id="NF047510">
    <property type="entry name" value="LIC_10190_fam"/>
    <property type="match status" value="1"/>
</dbReference>
<feature type="transmembrane region" description="Helical" evidence="2">
    <location>
        <begin position="331"/>
        <end position="349"/>
    </location>
</feature>
<dbReference type="InterPro" id="IPR058514">
    <property type="entry name" value="DUF8201"/>
</dbReference>
<feature type="transmembrane region" description="Helical" evidence="2">
    <location>
        <begin position="92"/>
        <end position="111"/>
    </location>
</feature>
<feature type="domain" description="DUF8201" evidence="3">
    <location>
        <begin position="14"/>
        <end position="337"/>
    </location>
</feature>
<evidence type="ECO:0000256" key="2">
    <source>
        <dbReference type="SAM" id="Phobius"/>
    </source>
</evidence>
<dbReference type="InterPro" id="IPR058065">
    <property type="entry name" value="LIC_10190-like"/>
</dbReference>
<keyword evidence="2" id="KW-0812">Transmembrane</keyword>
<comment type="caution">
    <text evidence="4">The sequence shown here is derived from an EMBL/GenBank/DDBJ whole genome shotgun (WGS) entry which is preliminary data.</text>
</comment>
<name>A0A388TE55_TERA1</name>
<organism evidence="4 5">
    <name type="scientific">Termititenax aidoneus</name>
    <dbReference type="NCBI Taxonomy" id="2218524"/>
    <lineage>
        <taxon>Bacteria</taxon>
        <taxon>Bacillati</taxon>
        <taxon>Candidatus Margulisiibacteriota</taxon>
        <taxon>Candidatus Termititenacia</taxon>
        <taxon>Candidatus Termititenacales</taxon>
        <taxon>Candidatus Termititenacaceae</taxon>
        <taxon>Candidatus Termititenax</taxon>
    </lineage>
</organism>
<feature type="transmembrane region" description="Helical" evidence="2">
    <location>
        <begin position="195"/>
        <end position="220"/>
    </location>
</feature>
<keyword evidence="2" id="KW-0472">Membrane</keyword>
<accession>A0A388TE55</accession>
<feature type="transmembrane region" description="Helical" evidence="2">
    <location>
        <begin position="150"/>
        <end position="183"/>
    </location>
</feature>
<feature type="transmembrane region" description="Helical" evidence="2">
    <location>
        <begin position="66"/>
        <end position="85"/>
    </location>
</feature>
<evidence type="ECO:0000259" key="3">
    <source>
        <dbReference type="Pfam" id="PF26626"/>
    </source>
</evidence>
<reference evidence="4 5" key="1">
    <citation type="journal article" date="2019" name="ISME J.">
        <title>Genome analyses of uncultured TG2/ZB3 bacteria in 'Margulisbacteria' specifically attached to ectosymbiotic spirochetes of protists in the termite gut.</title>
        <authorList>
            <person name="Utami Y.D."/>
            <person name="Kuwahara H."/>
            <person name="Igai K."/>
            <person name="Murakami T."/>
            <person name="Sugaya K."/>
            <person name="Morikawa T."/>
            <person name="Nagura Y."/>
            <person name="Yuki M."/>
            <person name="Deevong P."/>
            <person name="Inoue T."/>
            <person name="Kihara K."/>
            <person name="Lo N."/>
            <person name="Yamada A."/>
            <person name="Ohkuma M."/>
            <person name="Hongoh Y."/>
        </authorList>
    </citation>
    <scope>NUCLEOTIDE SEQUENCE [LARGE SCALE GENOMIC DNA]</scope>
    <source>
        <strain evidence="4">NkOx7-01</strain>
    </source>
</reference>
<dbReference type="EMBL" id="BGZN01000035">
    <property type="protein sequence ID" value="GBR74218.1"/>
    <property type="molecule type" value="Genomic_DNA"/>
</dbReference>
<gene>
    <name evidence="4" type="ORF">NO1_1435</name>
</gene>
<dbReference type="Proteomes" id="UP000269352">
    <property type="component" value="Unassembled WGS sequence"/>
</dbReference>
<feature type="transmembrane region" description="Helical" evidence="2">
    <location>
        <begin position="308"/>
        <end position="325"/>
    </location>
</feature>
<dbReference type="Pfam" id="PF26626">
    <property type="entry name" value="DUF8201"/>
    <property type="match status" value="1"/>
</dbReference>
<keyword evidence="2" id="KW-1133">Transmembrane helix</keyword>
<keyword evidence="5" id="KW-1185">Reference proteome</keyword>
<protein>
    <recommendedName>
        <fullName evidence="3">DUF8201 domain-containing protein</fullName>
    </recommendedName>
</protein>
<feature type="transmembrane region" description="Helical" evidence="2">
    <location>
        <begin position="281"/>
        <end position="301"/>
    </location>
</feature>
<proteinExistence type="predicted"/>
<dbReference type="AlphaFoldDB" id="A0A388TE55"/>
<evidence type="ECO:0000313" key="4">
    <source>
        <dbReference type="EMBL" id="GBR74218.1"/>
    </source>
</evidence>
<sequence>MLSYNQWLGKGGGDTDLYHAQIVRWYNEYGTVAGLGNLHNRFGYNSSWLVLAAVADNWLWDARSAWLLPALYLLGGGAYFMYELLFAKRKGIFFYSAVIWGWLVLIFLYLAPSLYYDNPPHFLNAILLLEAYYLLTDSRKTFVKADVDNLALLLMLSVGVFMLKLTGFITLVMVGLLSVYVLVKMQKQLLCDWLKIFIVPSAAILVWLARNILVTGYLVYPYPNPVLALPLDWTMALDYVRADYEGIWTWSRIFGMDAWMARAYGFSFWFPLWLQNVFSSVPYVFAFAAGLVGAVLWVVNICRSYYKIQFYFLTWTLISIWYWFISAPDMRYGGGFLGVFLAAACLFLFPNEKTDNFGLQLDFEIFWQNPIWRKSLQSLLALIVAGGSVFCFLYPSRDLFIVASLPSRPVKEYLVKAKIPFKVWVSADGDLRVGNAPLPSAENPPTNLEMREPGNLAKGFRSVKR</sequence>
<evidence type="ECO:0000313" key="5">
    <source>
        <dbReference type="Proteomes" id="UP000269352"/>
    </source>
</evidence>
<evidence type="ECO:0000256" key="1">
    <source>
        <dbReference type="SAM" id="MobiDB-lite"/>
    </source>
</evidence>